<dbReference type="SUPFAM" id="SSF56801">
    <property type="entry name" value="Acetyl-CoA synthetase-like"/>
    <property type="match status" value="1"/>
</dbReference>
<keyword evidence="1" id="KW-0596">Phosphopantetheine</keyword>
<dbReference type="InterPro" id="IPR042099">
    <property type="entry name" value="ANL_N_sf"/>
</dbReference>
<evidence type="ECO:0000256" key="1">
    <source>
        <dbReference type="ARBA" id="ARBA00022450"/>
    </source>
</evidence>
<evidence type="ECO:0000256" key="2">
    <source>
        <dbReference type="ARBA" id="ARBA00022553"/>
    </source>
</evidence>
<dbReference type="Pfam" id="PF07993">
    <property type="entry name" value="NAD_binding_4"/>
    <property type="match status" value="1"/>
</dbReference>
<comment type="caution">
    <text evidence="4">The sequence shown here is derived from an EMBL/GenBank/DDBJ whole genome shotgun (WGS) entry which is preliminary data.</text>
</comment>
<evidence type="ECO:0000259" key="3">
    <source>
        <dbReference type="SMART" id="SM00823"/>
    </source>
</evidence>
<accession>A0A8K0UER0</accession>
<dbReference type="InterPro" id="IPR013120">
    <property type="entry name" value="FAR_NAD-bd"/>
</dbReference>
<dbReference type="InterPro" id="IPR020806">
    <property type="entry name" value="PKS_PP-bd"/>
</dbReference>
<dbReference type="AlphaFoldDB" id="A0A8K0UER0"/>
<sequence length="1116" mass="122359">MHRVSCRQQGHILDLNLLIGGTIQSALTRKGVHNPPNPPLPRTQCLNPSTFSVPPLDGSLTLPEIHDWHFHNSPDHPLFQFPEDDGSVRTISWAEAVRAIHRAGRILQKDIRYDGNKIPIVGILASADYITYYTVLMGVIRLGYAVFFISPRNSAAAVTHLLSKTGTNHLLIGPEQSMTDLAEESIRSLQESGFPPPALSTIPDFDTLYPAKIEFDFEFLPPVKFDMDAPACLTHSSGSTAFPKPLEFTHYRFLVQCLAPWFGEVDKIGLRFSTHSIPMFHGMGMSVIAWAASCGLTITNFKPRSPSTPISAGSVIQAATATNSDVLFCVPMFVEEWARDPEVLNWLRGTKGIASKLFGGGPMSPQAGNILTDNGVPVYTTYGIGECGGIMTPLFPKFSARDWASFEFTPNIKPHFVHDEETGNSHVYIVANPYHVPNVLDTIIDGKPAYNTKDWLTPHPTKPGYWRIVDRVDNQIIHSTGEKTNPGPLEIILSHDPHVQAAIMFGRGKFNAGVLVEPHAQYAFDPSDSEKLAAFRNTIWPSVEKMNEYAPQHSRIFKEMILVASPSKPFEFTAKLSMKRQTILGKYEEEIEALYARVDATTQAELAPPSSWDEDSTLAFVRTVVNKVLKKPAGDSVDIFHQGCDSLQATWIRNSLIHALKETSKADVRSISSSFVYQHPTILALSSALSSLASSASSALPTPLTSDAKVSEMLAMVEKYSSSFPTHTPASGSTAPAKHTVLLTGSTGGLGASLLAKLVGSPDVVKVYAVNRESRDGKKTLVERQREVLNERGYDVGIVESPKVVFVEADLGKSEIGNVFTEGMFEEIRSSVTHVIHNAYRVDWNLSLTSFEPHIRALKNLISLSLSSPCPTPPTLLFTSSIGVLRTPAAYPEGPIKETPVPPTSALENGYAQSKWVCERLLEVASSRTPLRSIVVRVGQITGSPSGAWNTGEWFPSLVKSSVQLGALPDSDKDVSWIPADTAADHLVTFALTSAPSESNHTTLHLTHPYPTSLRTLLAPLSNTLSLPLIPFAEWVARLEASKPGEGRENPALALLPFYQNAAREEKREAFEAFGVVRMDTSRARGLIGQAETKRLGEEDVLSWVEYWRRIGFIPV</sequence>
<dbReference type="Proteomes" id="UP000813824">
    <property type="component" value="Unassembled WGS sequence"/>
</dbReference>
<dbReference type="EMBL" id="JAEVFJ010000058">
    <property type="protein sequence ID" value="KAH8078749.1"/>
    <property type="molecule type" value="Genomic_DNA"/>
</dbReference>
<organism evidence="4 5">
    <name type="scientific">Cristinia sonorae</name>
    <dbReference type="NCBI Taxonomy" id="1940300"/>
    <lineage>
        <taxon>Eukaryota</taxon>
        <taxon>Fungi</taxon>
        <taxon>Dikarya</taxon>
        <taxon>Basidiomycota</taxon>
        <taxon>Agaricomycotina</taxon>
        <taxon>Agaricomycetes</taxon>
        <taxon>Agaricomycetidae</taxon>
        <taxon>Agaricales</taxon>
        <taxon>Pleurotineae</taxon>
        <taxon>Stephanosporaceae</taxon>
        <taxon>Cristinia</taxon>
    </lineage>
</organism>
<dbReference type="InterPro" id="IPR036291">
    <property type="entry name" value="NAD(P)-bd_dom_sf"/>
</dbReference>
<evidence type="ECO:0000313" key="5">
    <source>
        <dbReference type="Proteomes" id="UP000813824"/>
    </source>
</evidence>
<dbReference type="Gene3D" id="3.40.50.12780">
    <property type="entry name" value="N-terminal domain of ligase-like"/>
    <property type="match status" value="1"/>
</dbReference>
<reference evidence="4" key="1">
    <citation type="journal article" date="2021" name="New Phytol.">
        <title>Evolutionary innovations through gain and loss of genes in the ectomycorrhizal Boletales.</title>
        <authorList>
            <person name="Wu G."/>
            <person name="Miyauchi S."/>
            <person name="Morin E."/>
            <person name="Kuo A."/>
            <person name="Drula E."/>
            <person name="Varga T."/>
            <person name="Kohler A."/>
            <person name="Feng B."/>
            <person name="Cao Y."/>
            <person name="Lipzen A."/>
            <person name="Daum C."/>
            <person name="Hundley H."/>
            <person name="Pangilinan J."/>
            <person name="Johnson J."/>
            <person name="Barry K."/>
            <person name="LaButti K."/>
            <person name="Ng V."/>
            <person name="Ahrendt S."/>
            <person name="Min B."/>
            <person name="Choi I.G."/>
            <person name="Park H."/>
            <person name="Plett J.M."/>
            <person name="Magnuson J."/>
            <person name="Spatafora J.W."/>
            <person name="Nagy L.G."/>
            <person name="Henrissat B."/>
            <person name="Grigoriev I.V."/>
            <person name="Yang Z.L."/>
            <person name="Xu J."/>
            <person name="Martin F.M."/>
        </authorList>
    </citation>
    <scope>NUCLEOTIDE SEQUENCE</scope>
    <source>
        <strain evidence="4">KKN 215</strain>
    </source>
</reference>
<dbReference type="InterPro" id="IPR000873">
    <property type="entry name" value="AMP-dep_synth/lig_dom"/>
</dbReference>
<dbReference type="PANTHER" id="PTHR43439">
    <property type="entry name" value="PHENYLACETATE-COENZYME A LIGASE"/>
    <property type="match status" value="1"/>
</dbReference>
<dbReference type="Gene3D" id="3.40.50.720">
    <property type="entry name" value="NAD(P)-binding Rossmann-like Domain"/>
    <property type="match status" value="1"/>
</dbReference>
<dbReference type="GO" id="GO:0031177">
    <property type="term" value="F:phosphopantetheine binding"/>
    <property type="evidence" value="ECO:0007669"/>
    <property type="project" value="InterPro"/>
</dbReference>
<dbReference type="Pfam" id="PF00501">
    <property type="entry name" value="AMP-binding"/>
    <property type="match status" value="1"/>
</dbReference>
<feature type="domain" description="Polyketide synthase-like phosphopantetheine-binding" evidence="3">
    <location>
        <begin position="618"/>
        <end position="693"/>
    </location>
</feature>
<keyword evidence="2" id="KW-0597">Phosphoprotein</keyword>
<protein>
    <submittedName>
        <fullName evidence="4">Acetyl-CoA synthetase-like protein</fullName>
    </submittedName>
</protein>
<dbReference type="PANTHER" id="PTHR43439:SF2">
    <property type="entry name" value="ENZYME, PUTATIVE (JCVI)-RELATED"/>
    <property type="match status" value="1"/>
</dbReference>
<evidence type="ECO:0000313" key="4">
    <source>
        <dbReference type="EMBL" id="KAH8078749.1"/>
    </source>
</evidence>
<dbReference type="Pfam" id="PF23562">
    <property type="entry name" value="AMP-binding_C_3"/>
    <property type="match status" value="1"/>
</dbReference>
<keyword evidence="5" id="KW-1185">Reference proteome</keyword>
<dbReference type="SUPFAM" id="SSF51735">
    <property type="entry name" value="NAD(P)-binding Rossmann-fold domains"/>
    <property type="match status" value="1"/>
</dbReference>
<name>A0A8K0UER0_9AGAR</name>
<proteinExistence type="predicted"/>
<gene>
    <name evidence="4" type="ORF">BXZ70DRAFT_1051238</name>
</gene>
<dbReference type="OrthoDB" id="429813at2759"/>
<dbReference type="InterPro" id="IPR051414">
    <property type="entry name" value="Adenylate-forming_Reductase"/>
</dbReference>
<dbReference type="SMART" id="SM00823">
    <property type="entry name" value="PKS_PP"/>
    <property type="match status" value="1"/>
</dbReference>